<dbReference type="Proteomes" id="UP000280434">
    <property type="component" value="Unassembled WGS sequence"/>
</dbReference>
<dbReference type="CDD" id="cd00075">
    <property type="entry name" value="HATPase"/>
    <property type="match status" value="1"/>
</dbReference>
<feature type="transmembrane region" description="Helical" evidence="10">
    <location>
        <begin position="30"/>
        <end position="58"/>
    </location>
</feature>
<organism evidence="12 13">
    <name type="scientific">Trinickia fusca</name>
    <dbReference type="NCBI Taxonomy" id="2419777"/>
    <lineage>
        <taxon>Bacteria</taxon>
        <taxon>Pseudomonadati</taxon>
        <taxon>Pseudomonadota</taxon>
        <taxon>Betaproteobacteria</taxon>
        <taxon>Burkholderiales</taxon>
        <taxon>Burkholderiaceae</taxon>
        <taxon>Trinickia</taxon>
    </lineage>
</organism>
<evidence type="ECO:0000256" key="5">
    <source>
        <dbReference type="ARBA" id="ARBA00022679"/>
    </source>
</evidence>
<evidence type="ECO:0000256" key="4">
    <source>
        <dbReference type="ARBA" id="ARBA00022553"/>
    </source>
</evidence>
<accession>A0A494XB52</accession>
<dbReference type="InterPro" id="IPR050351">
    <property type="entry name" value="BphY/WalK/GraS-like"/>
</dbReference>
<feature type="transmembrane region" description="Helical" evidence="10">
    <location>
        <begin position="369"/>
        <end position="386"/>
    </location>
</feature>
<sequence length="809" mass="88861">MNFDPRTPFAWLGRIFRFSRPGGRRFFTEWFAIGSLGLATILITSVGHLATGAGWFVYDRLLRLQSCPVSPDIVILEIDNESIARLGRWPWPRDVHARLIGALAKARPAAVVYDVLFTEPSEHDAALAKAMAAVPTYLPVLLSPEARDGSRVTQAPVAPLAKASAALGHINLEVDPDGIVRSVALTEHDGQTPWPELVVPVFEAIRHGTVKIAPPLQGSPSAIDPARSSDTDTRVLIPFSSRFSASYPRVSFARVLNGEVPPEMLRGKIVFIGATAAGLYDLFATPASGELGPMPGVLVHANLLDTLLTAREIYLVGGLALFLASILPFGAMLAGFLVLSPRRSLLLTGLLCVAMATISAALLHTVHIWLSPVPAIAGMVVVYLLWNWRRLEMTMSYLRGALQQLADEPCLLPEASSPPPEFAGDVLEQHIALMSRASERVKDMRRFVWDSLNGVPEPILVSDRRGVVLLANQAARTHFLALGAPSPDGRTLCSALSGLELVKTVDETPGIDAYARANWPTLLDPRRPGHESILECGVEVRDRNERDHLLRYAKCRNAQGEITGWIAGLVNVTALHAAERQREEALRWLSHDMRSPQASILALVEVEQARADSDRVRDVLTRVERYAQRTLKLSDDFVQLARAESQVYVFEPVNFPDLVIDASDEVWPQARAKRIEFDMQFLGHEHWVRVDRSLMTRTLVNILNNAIKYSPANTRVACTVETKEQTPSRVQCTIRDQGYGITPQAQTHLFERFRRFRTPAQPQVSGTGLGMAFVQTVVARHGGEVSVESQIGKGTTLIVSLPLSSEPAA</sequence>
<dbReference type="PIRSF" id="PIRSF037347">
    <property type="entry name" value="STHK_CHASE2_PAS_prd"/>
    <property type="match status" value="1"/>
</dbReference>
<keyword evidence="13" id="KW-1185">Reference proteome</keyword>
<proteinExistence type="predicted"/>
<dbReference type="GO" id="GO:0007234">
    <property type="term" value="P:osmosensory signaling via phosphorelay pathway"/>
    <property type="evidence" value="ECO:0007669"/>
    <property type="project" value="TreeGrafter"/>
</dbReference>
<dbReference type="InterPro" id="IPR003594">
    <property type="entry name" value="HATPase_dom"/>
</dbReference>
<gene>
    <name evidence="12" type="ORF">D7S89_16065</name>
</gene>
<keyword evidence="8" id="KW-0067">ATP-binding</keyword>
<dbReference type="SMART" id="SM01080">
    <property type="entry name" value="CHASE2"/>
    <property type="match status" value="1"/>
</dbReference>
<dbReference type="GO" id="GO:0005524">
    <property type="term" value="F:ATP binding"/>
    <property type="evidence" value="ECO:0007669"/>
    <property type="project" value="UniProtKB-KW"/>
</dbReference>
<dbReference type="PROSITE" id="PS50109">
    <property type="entry name" value="HIS_KIN"/>
    <property type="match status" value="1"/>
</dbReference>
<dbReference type="Gene3D" id="1.10.287.130">
    <property type="match status" value="1"/>
</dbReference>
<keyword evidence="10" id="KW-0472">Membrane</keyword>
<keyword evidence="10" id="KW-0812">Transmembrane</keyword>
<dbReference type="InterPro" id="IPR007890">
    <property type="entry name" value="CHASE2"/>
</dbReference>
<evidence type="ECO:0000256" key="9">
    <source>
        <dbReference type="ARBA" id="ARBA00023012"/>
    </source>
</evidence>
<dbReference type="EMBL" id="RBZV01000006">
    <property type="protein sequence ID" value="RKP46871.1"/>
    <property type="molecule type" value="Genomic_DNA"/>
</dbReference>
<dbReference type="InterPro" id="IPR003661">
    <property type="entry name" value="HisK_dim/P_dom"/>
</dbReference>
<evidence type="ECO:0000259" key="11">
    <source>
        <dbReference type="PROSITE" id="PS50109"/>
    </source>
</evidence>
<dbReference type="GO" id="GO:0030295">
    <property type="term" value="F:protein kinase activator activity"/>
    <property type="evidence" value="ECO:0007669"/>
    <property type="project" value="TreeGrafter"/>
</dbReference>
<feature type="domain" description="Histidine kinase" evidence="11">
    <location>
        <begin position="588"/>
        <end position="805"/>
    </location>
</feature>
<dbReference type="SUPFAM" id="SSF47384">
    <property type="entry name" value="Homodimeric domain of signal transducing histidine kinase"/>
    <property type="match status" value="1"/>
</dbReference>
<dbReference type="InterPro" id="IPR017181">
    <property type="entry name" value="Sig_transdc_His_kin_CHASE2"/>
</dbReference>
<evidence type="ECO:0000313" key="13">
    <source>
        <dbReference type="Proteomes" id="UP000280434"/>
    </source>
</evidence>
<feature type="transmembrane region" description="Helical" evidence="10">
    <location>
        <begin position="313"/>
        <end position="338"/>
    </location>
</feature>
<keyword evidence="6" id="KW-0547">Nucleotide-binding</keyword>
<keyword evidence="10" id="KW-1133">Transmembrane helix</keyword>
<dbReference type="SUPFAM" id="SSF55874">
    <property type="entry name" value="ATPase domain of HSP90 chaperone/DNA topoisomerase II/histidine kinase"/>
    <property type="match status" value="1"/>
</dbReference>
<reference evidence="12 13" key="1">
    <citation type="submission" date="2018-10" db="EMBL/GenBank/DDBJ databases">
        <title>Paraburkholderia sp. 7MK8-2, isolated from soil.</title>
        <authorList>
            <person name="Gao Z.-H."/>
            <person name="Qiu L.-H."/>
        </authorList>
    </citation>
    <scope>NUCLEOTIDE SEQUENCE [LARGE SCALE GENOMIC DNA]</scope>
    <source>
        <strain evidence="12 13">7MK8-2</strain>
    </source>
</reference>
<dbReference type="GO" id="GO:0000155">
    <property type="term" value="F:phosphorelay sensor kinase activity"/>
    <property type="evidence" value="ECO:0007669"/>
    <property type="project" value="InterPro"/>
</dbReference>
<dbReference type="FunFam" id="3.30.565.10:FF:000006">
    <property type="entry name" value="Sensor histidine kinase WalK"/>
    <property type="match status" value="1"/>
</dbReference>
<comment type="subcellular location">
    <subcellularLocation>
        <location evidence="2">Cell inner membrane</location>
        <topology evidence="2">Multi-pass membrane protein</topology>
    </subcellularLocation>
</comment>
<comment type="catalytic activity">
    <reaction evidence="1">
        <text>ATP + protein L-histidine = ADP + protein N-phospho-L-histidine.</text>
        <dbReference type="EC" id="2.7.13.3"/>
    </reaction>
</comment>
<dbReference type="SMART" id="SM00388">
    <property type="entry name" value="HisKA"/>
    <property type="match status" value="1"/>
</dbReference>
<evidence type="ECO:0000256" key="7">
    <source>
        <dbReference type="ARBA" id="ARBA00022777"/>
    </source>
</evidence>
<dbReference type="OrthoDB" id="9806704at2"/>
<keyword evidence="9" id="KW-0902">Two-component regulatory system</keyword>
<dbReference type="CDD" id="cd00082">
    <property type="entry name" value="HisKA"/>
    <property type="match status" value="1"/>
</dbReference>
<dbReference type="EC" id="2.7.13.3" evidence="3"/>
<evidence type="ECO:0000256" key="1">
    <source>
        <dbReference type="ARBA" id="ARBA00000085"/>
    </source>
</evidence>
<keyword evidence="4" id="KW-0597">Phosphoprotein</keyword>
<dbReference type="Pfam" id="PF02518">
    <property type="entry name" value="HATPase_c"/>
    <property type="match status" value="1"/>
</dbReference>
<evidence type="ECO:0000256" key="2">
    <source>
        <dbReference type="ARBA" id="ARBA00004429"/>
    </source>
</evidence>
<evidence type="ECO:0000256" key="8">
    <source>
        <dbReference type="ARBA" id="ARBA00022840"/>
    </source>
</evidence>
<dbReference type="Gene3D" id="3.30.565.10">
    <property type="entry name" value="Histidine kinase-like ATPase, C-terminal domain"/>
    <property type="match status" value="1"/>
</dbReference>
<dbReference type="InterPro" id="IPR036097">
    <property type="entry name" value="HisK_dim/P_sf"/>
</dbReference>
<comment type="caution">
    <text evidence="12">The sequence shown here is derived from an EMBL/GenBank/DDBJ whole genome shotgun (WGS) entry which is preliminary data.</text>
</comment>
<dbReference type="Gene3D" id="3.30.450.20">
    <property type="entry name" value="PAS domain"/>
    <property type="match status" value="1"/>
</dbReference>
<evidence type="ECO:0000256" key="10">
    <source>
        <dbReference type="SAM" id="Phobius"/>
    </source>
</evidence>
<dbReference type="Pfam" id="PF05226">
    <property type="entry name" value="CHASE2"/>
    <property type="match status" value="1"/>
</dbReference>
<keyword evidence="5" id="KW-0808">Transferase</keyword>
<dbReference type="PRINTS" id="PR00344">
    <property type="entry name" value="BCTRLSENSOR"/>
</dbReference>
<name>A0A494XB52_9BURK</name>
<evidence type="ECO:0000256" key="6">
    <source>
        <dbReference type="ARBA" id="ARBA00022741"/>
    </source>
</evidence>
<dbReference type="RefSeq" id="WP_121278709.1">
    <property type="nucleotide sequence ID" value="NZ_RBZV01000006.1"/>
</dbReference>
<dbReference type="PANTHER" id="PTHR42878:SF7">
    <property type="entry name" value="SENSOR HISTIDINE KINASE GLRK"/>
    <property type="match status" value="1"/>
</dbReference>
<dbReference type="GO" id="GO:0005886">
    <property type="term" value="C:plasma membrane"/>
    <property type="evidence" value="ECO:0007669"/>
    <property type="project" value="UniProtKB-SubCell"/>
</dbReference>
<dbReference type="InterPro" id="IPR004358">
    <property type="entry name" value="Sig_transdc_His_kin-like_C"/>
</dbReference>
<evidence type="ECO:0000313" key="12">
    <source>
        <dbReference type="EMBL" id="RKP46871.1"/>
    </source>
</evidence>
<protein>
    <recommendedName>
        <fullName evidence="3">histidine kinase</fullName>
        <ecNumber evidence="3">2.7.13.3</ecNumber>
    </recommendedName>
</protein>
<dbReference type="PANTHER" id="PTHR42878">
    <property type="entry name" value="TWO-COMPONENT HISTIDINE KINASE"/>
    <property type="match status" value="1"/>
</dbReference>
<evidence type="ECO:0000256" key="3">
    <source>
        <dbReference type="ARBA" id="ARBA00012438"/>
    </source>
</evidence>
<dbReference type="InterPro" id="IPR036890">
    <property type="entry name" value="HATPase_C_sf"/>
</dbReference>
<keyword evidence="7" id="KW-0418">Kinase</keyword>
<dbReference type="InterPro" id="IPR005467">
    <property type="entry name" value="His_kinase_dom"/>
</dbReference>
<dbReference type="AlphaFoldDB" id="A0A494XB52"/>
<dbReference type="GO" id="GO:0000156">
    <property type="term" value="F:phosphorelay response regulator activity"/>
    <property type="evidence" value="ECO:0007669"/>
    <property type="project" value="TreeGrafter"/>
</dbReference>
<dbReference type="SMART" id="SM00387">
    <property type="entry name" value="HATPase_c"/>
    <property type="match status" value="1"/>
</dbReference>
<feature type="transmembrane region" description="Helical" evidence="10">
    <location>
        <begin position="345"/>
        <end position="363"/>
    </location>
</feature>